<feature type="compositionally biased region" description="Basic and acidic residues" evidence="1">
    <location>
        <begin position="1208"/>
        <end position="1229"/>
    </location>
</feature>
<reference evidence="2" key="1">
    <citation type="submission" date="2022-01" db="EMBL/GenBank/DDBJ databases">
        <authorList>
            <person name="King R."/>
        </authorList>
    </citation>
    <scope>NUCLEOTIDE SEQUENCE</scope>
</reference>
<feature type="region of interest" description="Disordered" evidence="1">
    <location>
        <begin position="1275"/>
        <end position="1362"/>
    </location>
</feature>
<feature type="compositionally biased region" description="Basic and acidic residues" evidence="1">
    <location>
        <begin position="1337"/>
        <end position="1351"/>
    </location>
</feature>
<feature type="region of interest" description="Disordered" evidence="1">
    <location>
        <begin position="1"/>
        <end position="58"/>
    </location>
</feature>
<organism evidence="2 3">
    <name type="scientific">Phyllotreta striolata</name>
    <name type="common">Striped flea beetle</name>
    <name type="synonym">Crioceris striolata</name>
    <dbReference type="NCBI Taxonomy" id="444603"/>
    <lineage>
        <taxon>Eukaryota</taxon>
        <taxon>Metazoa</taxon>
        <taxon>Ecdysozoa</taxon>
        <taxon>Arthropoda</taxon>
        <taxon>Hexapoda</taxon>
        <taxon>Insecta</taxon>
        <taxon>Pterygota</taxon>
        <taxon>Neoptera</taxon>
        <taxon>Endopterygota</taxon>
        <taxon>Coleoptera</taxon>
        <taxon>Polyphaga</taxon>
        <taxon>Cucujiformia</taxon>
        <taxon>Chrysomeloidea</taxon>
        <taxon>Chrysomelidae</taxon>
        <taxon>Galerucinae</taxon>
        <taxon>Alticini</taxon>
        <taxon>Phyllotreta</taxon>
    </lineage>
</organism>
<feature type="region of interest" description="Disordered" evidence="1">
    <location>
        <begin position="1106"/>
        <end position="1144"/>
    </location>
</feature>
<feature type="compositionally biased region" description="Basic and acidic residues" evidence="1">
    <location>
        <begin position="1291"/>
        <end position="1321"/>
    </location>
</feature>
<feature type="compositionally biased region" description="Basic and acidic residues" evidence="1">
    <location>
        <begin position="876"/>
        <end position="913"/>
    </location>
</feature>
<sequence>MQNAGQQYGQVGASSHQSAPYGGHTETTTSSGSITSSLRQFRRKNEDKQQHNEGNNPAVPVESHIARVAPHNHFPPKSSAECYRYPPQYPDYGLQQPVKYSEISESHASVQDHLASSVIQKAKTKEYVDMCNVQQQHMKSSYDHLTGQQAYDGKFHPHAQYIHKEPPQIHHGYKPESQYYPKEPQYSTQIPPQISKYTQLPSQVRKYPQENDFLSKLQRIHPTMARSIMSDHHLQESQSSYQTMDQNRMYPMQNQRYMNYPSGMQNSAYPHAYMPYSNYPASCSYSRPSQMTPRFPPVNPHERSLSPRRAYPENMGIPMNYAGINPQKMSPNYAQYNTPEYAQHYQHRRAPVAQEYYQQHCRPTQYLPHQIPQELPESRVQVSDSIKHYIENWADEETASEMNQLESSRMCKENLRGRDEQSTETVYMINASELQYLENEIPVVASENGVPVPVQVASESGQYIIKSGVSIVNGSEMMRIVEKTGQVEIDSNGERIVNLHIMDTVKSDCMLANKPSEPSQRQEMGENQRVVVHQNTVVARGNEAQKAAEDPVKVGTSLPIITDSLEEDLSRSIIKETADKNCSPINLEHLERFAEDEGDKETSEKSNENSLVEEIASIQELTDSPKDDNPFVDAHFSNENSKTEDEDRQSPNLEDDDPHKHIESLLKDTNDAVENIETQAKEIKQEVDQEITNLPSPIKDTEKEEPTKEEDSKDDITIDETRKDIENSPQMDAKHEEVEDITKPLNEETCKETCKETCEETAKTPVKEETCEETAKTPVKKETDVKKMENASTRRNKRIFSVDDIMNNIGKNQKQSTNDNYTRRHSLQTTEEFLDRETIADFSLIDFKKKITQEQSEKKEMTEMDSNPIITDEDIITDKDAIMKDEKPQEIETKEEATDEKKPISETETKVSEESINTNCDESNSKVNEEVNQTKQPEEEIEKTESAADEAKGNPQEVQYRNVIRVEESNVLLEIAGELVEINVNNVNGKNVITVTPLSDTTIVDFNDNYEIYDNAEVTDPLKLDEASDNAENVEILDYVEETATEPDVVETTSEIIIGMDLSLEEEIKLDVDQPAVSTKAAKKAYDCDLQIPSITTSEDILDNSRTHEYASNDKVSSTKVKPSASKYKKKFSPDSSKRSTGKLEKKTLLKDLDAARKRKKLKETRKVEQDEYVPFAELVEARKKKKLKLMKNIADSRIDSTIKIDENQKDDEKRLQVKSTDDDAKMEKSIAGNDGNESERIKKVTFSDATPPIKPPEKRVVAKEIAVKEIRNCKLEDPRLYGHKPPKKKLSLEEYNKRKRKLQEPAKEEELKPSKIERSISDNGSIPERIKPHRAKSLDENLLKTKDPSPPKKKQPVDYSPVKVNNLDWEETQSPKFHSTSKDSDTKCSEFKGLIDENRAKSNALLDINDLTARACTTESSEDEILQSYKVQVESKLSTLNIQIPKSKSLERQILDPLSKPKITRLIDLIDKFLNNEELSADEMDMIRKIISYKRQIQQKKAAPEARKDPGKKELKQQRKKVKKKARFRNLYSQTNSESESESEDEFRGKIACGDYSVVQSNSLEGVPKLIIKRKTEIPVPVVRLERLDPGILGDKIGQFAV</sequence>
<feature type="region of interest" description="Disordered" evidence="1">
    <location>
        <begin position="620"/>
        <end position="795"/>
    </location>
</feature>
<dbReference type="OrthoDB" id="6784780at2759"/>
<evidence type="ECO:0000313" key="2">
    <source>
        <dbReference type="EMBL" id="CAH1184344.1"/>
    </source>
</evidence>
<feature type="compositionally biased region" description="Basic residues" evidence="1">
    <location>
        <begin position="1519"/>
        <end position="1529"/>
    </location>
</feature>
<gene>
    <name evidence="2" type="ORF">PHYEVI_LOCUS7548</name>
</gene>
<evidence type="ECO:0000256" key="1">
    <source>
        <dbReference type="SAM" id="MobiDB-lite"/>
    </source>
</evidence>
<feature type="region of interest" description="Disordered" evidence="1">
    <location>
        <begin position="1500"/>
        <end position="1547"/>
    </location>
</feature>
<accession>A0A9P0DSP4</accession>
<protein>
    <submittedName>
        <fullName evidence="2">Uncharacterized protein</fullName>
    </submittedName>
</protein>
<feature type="compositionally biased region" description="Basic and acidic residues" evidence="1">
    <location>
        <begin position="943"/>
        <end position="952"/>
    </location>
</feature>
<feature type="compositionally biased region" description="Basic and acidic residues" evidence="1">
    <location>
        <begin position="699"/>
        <end position="789"/>
    </location>
</feature>
<feature type="compositionally biased region" description="Polar residues" evidence="1">
    <location>
        <begin position="1"/>
        <end position="18"/>
    </location>
</feature>
<feature type="compositionally biased region" description="Basic and acidic residues" evidence="1">
    <location>
        <begin position="1132"/>
        <end position="1144"/>
    </location>
</feature>
<feature type="region of interest" description="Disordered" evidence="1">
    <location>
        <begin position="1208"/>
        <end position="1258"/>
    </location>
</feature>
<dbReference type="EMBL" id="OU900097">
    <property type="protein sequence ID" value="CAH1184344.1"/>
    <property type="molecule type" value="Genomic_DNA"/>
</dbReference>
<feature type="compositionally biased region" description="Basic and acidic residues" evidence="1">
    <location>
        <begin position="1503"/>
        <end position="1518"/>
    </location>
</feature>
<proteinExistence type="predicted"/>
<evidence type="ECO:0000313" key="3">
    <source>
        <dbReference type="Proteomes" id="UP001153712"/>
    </source>
</evidence>
<feature type="compositionally biased region" description="Low complexity" evidence="1">
    <location>
        <begin position="25"/>
        <end position="37"/>
    </location>
</feature>
<name>A0A9P0DSP4_PHYSR</name>
<feature type="compositionally biased region" description="Basic and acidic residues" evidence="1">
    <location>
        <begin position="657"/>
        <end position="670"/>
    </location>
</feature>
<feature type="region of interest" description="Disordered" evidence="1">
    <location>
        <begin position="875"/>
        <end position="954"/>
    </location>
</feature>
<keyword evidence="3" id="KW-1185">Reference proteome</keyword>
<dbReference type="Proteomes" id="UP001153712">
    <property type="component" value="Chromosome 4"/>
</dbReference>